<comment type="caution">
    <text evidence="3">The sequence shown here is derived from an EMBL/GenBank/DDBJ whole genome shotgun (WGS) entry which is preliminary data.</text>
</comment>
<sequence>MATSDTPTSLEDTARELAARASEQIKTIFLDLLRQNVHVGENLQLECSLSGLLDHSGTPIERFRVASVGLDRRSSPSSWRSRDHTRSESVSLNTQSPRQRASKRRKPNSGLTPNISRFSSDLNGSLEVGEIFAKTTRVPDNPALQPSSLDKYIGGVWDSIYGGIKLNPSEVIEQWQAIELGGQPRLPLLTDTEKGLASRDRSLAQGNFERMSVLTRKICQTSRTFRSLEVIVQAHWEKAKKQTIAEACVEFSWSEKELRNKMAIWRGYHDIQKAAGYAALVFAGSGLYRFCKYRVSFTDETFETLKVLRHRFEVAADTIHPHWRQLLSVIGESAKQNYAGHPHDWVVAGPGNEAIPLPSTYHQWDKDFSYTHLEEPDIDVEVFGDFDPREVSTRINEGLHVCDSCGELQSDDPKTNHCGCFTSLYGPTKSGYAPVQVFRTPDGKNNGLIACCAFETGTAVGEFVGQITKGLANMDVMVGQTDQTTYQIWQGRRGNHTRFINHSCRPNSEYERFVWLGLQRIVLVSKGLVYTRLESPRPETIADWFYPSVLASEQAKRSQWTTQTHIGRTSTRYAYVGMLTADTATVFGYCHWNLANSKILQSFVRNEDFEAAEEKSHANVEFRPRLRV</sequence>
<reference evidence="3" key="1">
    <citation type="submission" date="2023-08" db="EMBL/GenBank/DDBJ databases">
        <title>Black Yeasts Isolated from many extreme environments.</title>
        <authorList>
            <person name="Coleine C."/>
            <person name="Stajich J.E."/>
            <person name="Selbmann L."/>
        </authorList>
    </citation>
    <scope>NUCLEOTIDE SEQUENCE</scope>
    <source>
        <strain evidence="3">CCFEE 5810</strain>
    </source>
</reference>
<dbReference type="InterPro" id="IPR046341">
    <property type="entry name" value="SET_dom_sf"/>
</dbReference>
<organism evidence="3 4">
    <name type="scientific">Elasticomyces elasticus</name>
    <dbReference type="NCBI Taxonomy" id="574655"/>
    <lineage>
        <taxon>Eukaryota</taxon>
        <taxon>Fungi</taxon>
        <taxon>Dikarya</taxon>
        <taxon>Ascomycota</taxon>
        <taxon>Pezizomycotina</taxon>
        <taxon>Dothideomycetes</taxon>
        <taxon>Dothideomycetidae</taxon>
        <taxon>Mycosphaerellales</taxon>
        <taxon>Teratosphaeriaceae</taxon>
        <taxon>Elasticomyces</taxon>
    </lineage>
</organism>
<feature type="compositionally biased region" description="Basic and acidic residues" evidence="1">
    <location>
        <begin position="72"/>
        <end position="87"/>
    </location>
</feature>
<dbReference type="Gene3D" id="2.170.270.10">
    <property type="entry name" value="SET domain"/>
    <property type="match status" value="1"/>
</dbReference>
<feature type="region of interest" description="Disordered" evidence="1">
    <location>
        <begin position="72"/>
        <end position="118"/>
    </location>
</feature>
<protein>
    <recommendedName>
        <fullName evidence="2">SET domain-containing protein</fullName>
    </recommendedName>
</protein>
<dbReference type="AlphaFoldDB" id="A0AAN7VYB8"/>
<dbReference type="EMBL" id="JAVRQU010000001">
    <property type="protein sequence ID" value="KAK5707964.1"/>
    <property type="molecule type" value="Genomic_DNA"/>
</dbReference>
<feature type="domain" description="SET" evidence="2">
    <location>
        <begin position="447"/>
        <end position="525"/>
    </location>
</feature>
<dbReference type="Pfam" id="PF00856">
    <property type="entry name" value="SET"/>
    <property type="match status" value="1"/>
</dbReference>
<evidence type="ECO:0000313" key="4">
    <source>
        <dbReference type="Proteomes" id="UP001310594"/>
    </source>
</evidence>
<dbReference type="InterPro" id="IPR001214">
    <property type="entry name" value="SET_dom"/>
</dbReference>
<gene>
    <name evidence="3" type="ORF">LTR97_000503</name>
</gene>
<accession>A0AAN7VYB8</accession>
<feature type="compositionally biased region" description="Polar residues" evidence="1">
    <location>
        <begin position="88"/>
        <end position="99"/>
    </location>
</feature>
<name>A0AAN7VYB8_9PEZI</name>
<evidence type="ECO:0000313" key="3">
    <source>
        <dbReference type="EMBL" id="KAK5707964.1"/>
    </source>
</evidence>
<evidence type="ECO:0000259" key="2">
    <source>
        <dbReference type="Pfam" id="PF00856"/>
    </source>
</evidence>
<dbReference type="Proteomes" id="UP001310594">
    <property type="component" value="Unassembled WGS sequence"/>
</dbReference>
<feature type="compositionally biased region" description="Polar residues" evidence="1">
    <location>
        <begin position="109"/>
        <end position="118"/>
    </location>
</feature>
<dbReference type="SUPFAM" id="SSF82199">
    <property type="entry name" value="SET domain"/>
    <property type="match status" value="1"/>
</dbReference>
<proteinExistence type="predicted"/>
<evidence type="ECO:0000256" key="1">
    <source>
        <dbReference type="SAM" id="MobiDB-lite"/>
    </source>
</evidence>